<gene>
    <name evidence="1" type="ORF">HJG59_009573</name>
</gene>
<keyword evidence="2" id="KW-1185">Reference proteome</keyword>
<accession>A0A7J8J7N0</accession>
<dbReference type="InParanoid" id="A0A7J8J7N0"/>
<evidence type="ECO:0000313" key="2">
    <source>
        <dbReference type="Proteomes" id="UP000550707"/>
    </source>
</evidence>
<protein>
    <submittedName>
        <fullName evidence="1">Uncharacterized protein</fullName>
    </submittedName>
</protein>
<organism evidence="1 2">
    <name type="scientific">Molossus molossus</name>
    <name type="common">Pallas' mastiff bat</name>
    <name type="synonym">Vespertilio molossus</name>
    <dbReference type="NCBI Taxonomy" id="27622"/>
    <lineage>
        <taxon>Eukaryota</taxon>
        <taxon>Metazoa</taxon>
        <taxon>Chordata</taxon>
        <taxon>Craniata</taxon>
        <taxon>Vertebrata</taxon>
        <taxon>Euteleostomi</taxon>
        <taxon>Mammalia</taxon>
        <taxon>Eutheria</taxon>
        <taxon>Laurasiatheria</taxon>
        <taxon>Chiroptera</taxon>
        <taxon>Yangochiroptera</taxon>
        <taxon>Molossidae</taxon>
        <taxon>Molossus</taxon>
    </lineage>
</organism>
<sequence>MVPPMCKESPRCTSRYHNIMGHFLGVPTLILPMGIFRESVGFDHWESEKGREAYNNQHLEIDRLSFYLQHPSSSLHQQLCSSAESRWWCSLNRELSMAQVCMIQVLKRALSTLKSRLPLPRKGNSVLAWPISNCSSCLA</sequence>
<comment type="caution">
    <text evidence="1">The sequence shown here is derived from an EMBL/GenBank/DDBJ whole genome shotgun (WGS) entry which is preliminary data.</text>
</comment>
<proteinExistence type="predicted"/>
<reference evidence="1 2" key="1">
    <citation type="journal article" date="2020" name="Nature">
        <title>Six reference-quality genomes reveal evolution of bat adaptations.</title>
        <authorList>
            <person name="Jebb D."/>
            <person name="Huang Z."/>
            <person name="Pippel M."/>
            <person name="Hughes G.M."/>
            <person name="Lavrichenko K."/>
            <person name="Devanna P."/>
            <person name="Winkler S."/>
            <person name="Jermiin L.S."/>
            <person name="Skirmuntt E.C."/>
            <person name="Katzourakis A."/>
            <person name="Burkitt-Gray L."/>
            <person name="Ray D.A."/>
            <person name="Sullivan K.A.M."/>
            <person name="Roscito J.G."/>
            <person name="Kirilenko B.M."/>
            <person name="Davalos L.M."/>
            <person name="Corthals A.P."/>
            <person name="Power M.L."/>
            <person name="Jones G."/>
            <person name="Ransome R.D."/>
            <person name="Dechmann D.K.N."/>
            <person name="Locatelli A.G."/>
            <person name="Puechmaille S.J."/>
            <person name="Fedrigo O."/>
            <person name="Jarvis E.D."/>
            <person name="Hiller M."/>
            <person name="Vernes S.C."/>
            <person name="Myers E.W."/>
            <person name="Teeling E.C."/>
        </authorList>
    </citation>
    <scope>NUCLEOTIDE SEQUENCE [LARGE SCALE GENOMIC DNA]</scope>
    <source>
        <strain evidence="1">MMolMol1</strain>
        <tissue evidence="1">Muscle</tissue>
    </source>
</reference>
<dbReference type="Proteomes" id="UP000550707">
    <property type="component" value="Unassembled WGS sequence"/>
</dbReference>
<dbReference type="EMBL" id="JACASF010000002">
    <property type="protein sequence ID" value="KAF6492365.1"/>
    <property type="molecule type" value="Genomic_DNA"/>
</dbReference>
<dbReference type="AlphaFoldDB" id="A0A7J8J7N0"/>
<name>A0A7J8J7N0_MOLMO</name>
<evidence type="ECO:0000313" key="1">
    <source>
        <dbReference type="EMBL" id="KAF6492365.1"/>
    </source>
</evidence>